<keyword evidence="1" id="KW-0472">Membrane</keyword>
<protein>
    <submittedName>
        <fullName evidence="2">Pr6Pr family membrane protein</fullName>
    </submittedName>
</protein>
<keyword evidence="1" id="KW-1133">Transmembrane helix</keyword>
<feature type="transmembrane region" description="Helical" evidence="1">
    <location>
        <begin position="147"/>
        <end position="167"/>
    </location>
</feature>
<feature type="transmembrane region" description="Helical" evidence="1">
    <location>
        <begin position="187"/>
        <end position="207"/>
    </location>
</feature>
<name>A0ABU9VWL4_9CLOT</name>
<feature type="transmembrane region" description="Helical" evidence="1">
    <location>
        <begin position="89"/>
        <end position="108"/>
    </location>
</feature>
<feature type="transmembrane region" description="Helical" evidence="1">
    <location>
        <begin position="12"/>
        <end position="32"/>
    </location>
</feature>
<feature type="transmembrane region" description="Helical" evidence="1">
    <location>
        <begin position="114"/>
        <end position="135"/>
    </location>
</feature>
<organism evidence="2 3">
    <name type="scientific">Anoxynatronum sibiricum</name>
    <dbReference type="NCBI Taxonomy" id="210623"/>
    <lineage>
        <taxon>Bacteria</taxon>
        <taxon>Bacillati</taxon>
        <taxon>Bacillota</taxon>
        <taxon>Clostridia</taxon>
        <taxon>Eubacteriales</taxon>
        <taxon>Clostridiaceae</taxon>
        <taxon>Anoxynatronum</taxon>
    </lineage>
</organism>
<dbReference type="EMBL" id="JBCITM010000015">
    <property type="protein sequence ID" value="MEN1761393.1"/>
    <property type="molecule type" value="Genomic_DNA"/>
</dbReference>
<reference evidence="2 3" key="1">
    <citation type="submission" date="2024-04" db="EMBL/GenBank/DDBJ databases">
        <title>Genome sequencing and metabolic network reconstruction of aminoacids and betaine degradation by Anoxynatronum sibiricum.</title>
        <authorList>
            <person name="Detkova E.N."/>
            <person name="Boltjanskaja Y.V."/>
            <person name="Mardanov A.V."/>
            <person name="Kevbrin V."/>
        </authorList>
    </citation>
    <scope>NUCLEOTIDE SEQUENCE [LARGE SCALE GENOMIC DNA]</scope>
    <source>
        <strain evidence="2 3">Z-7981</strain>
    </source>
</reference>
<keyword evidence="1" id="KW-0812">Transmembrane</keyword>
<evidence type="ECO:0000313" key="2">
    <source>
        <dbReference type="EMBL" id="MEN1761393.1"/>
    </source>
</evidence>
<dbReference type="InterPro" id="IPR049713">
    <property type="entry name" value="Pr6Pr-like"/>
</dbReference>
<proteinExistence type="predicted"/>
<comment type="caution">
    <text evidence="2">The sequence shown here is derived from an EMBL/GenBank/DDBJ whole genome shotgun (WGS) entry which is preliminary data.</text>
</comment>
<evidence type="ECO:0000313" key="3">
    <source>
        <dbReference type="Proteomes" id="UP001407405"/>
    </source>
</evidence>
<keyword evidence="3" id="KW-1185">Reference proteome</keyword>
<accession>A0ABU9VWL4</accession>
<evidence type="ECO:0000256" key="1">
    <source>
        <dbReference type="SAM" id="Phobius"/>
    </source>
</evidence>
<gene>
    <name evidence="2" type="ORF">AAIG11_12950</name>
</gene>
<dbReference type="RefSeq" id="WP_343186692.1">
    <property type="nucleotide sequence ID" value="NZ_JBCITM010000015.1"/>
</dbReference>
<feature type="transmembrane region" description="Helical" evidence="1">
    <location>
        <begin position="52"/>
        <end position="69"/>
    </location>
</feature>
<sequence>MSSKRLFSGCKYCRMAYGLIGLVALLLNYLFMLNGVHHDFGPLQGGYRLMRLFTNQTNLLVVAWSLYSCLKTPERREGLHLPKGLRGGLAVYITLTMAVFHVYLRQGYFLTPPLFAVSLVAHYLVPLAYLTDWLLTESRGYYRWHFLTYWSLYPLGYGLVTMVVGSLTGEYPYPFLNWQEQGVGPVLLQSAGVLLAVLLLGVVAIVLNQKLLRQGARES</sequence>
<dbReference type="NCBIfam" id="NF038065">
    <property type="entry name" value="Pr6Pr"/>
    <property type="match status" value="1"/>
</dbReference>
<dbReference type="Proteomes" id="UP001407405">
    <property type="component" value="Unassembled WGS sequence"/>
</dbReference>